<dbReference type="InterPro" id="IPR051796">
    <property type="entry name" value="ISF_SsuE-like"/>
</dbReference>
<evidence type="ECO:0000256" key="2">
    <source>
        <dbReference type="ARBA" id="ARBA00022643"/>
    </source>
</evidence>
<reference evidence="4 5" key="1">
    <citation type="submission" date="2020-05" db="EMBL/GenBank/DDBJ databases">
        <title>Complete genome of Clostridium estertheticum subspecies estertheticum, isolated from Vacuum packed lamb meat from New Zealand imported to Switzerland.</title>
        <authorList>
            <person name="Wambui J."/>
            <person name="Stevens M.J.A."/>
            <person name="Stephan R."/>
        </authorList>
    </citation>
    <scope>NUCLEOTIDE SEQUENCE [LARGE SCALE GENOMIC DNA]</scope>
    <source>
        <strain evidence="4 5">CEST001</strain>
    </source>
</reference>
<comment type="caution">
    <text evidence="4">The sequence shown here is derived from an EMBL/GenBank/DDBJ whole genome shotgun (WGS) entry which is preliminary data.</text>
</comment>
<dbReference type="PANTHER" id="PTHR43278:SF4">
    <property type="entry name" value="NAD(P)H-DEPENDENT FMN-CONTAINING OXIDOREDUCTASE YWQN-RELATED"/>
    <property type="match status" value="1"/>
</dbReference>
<dbReference type="Gene3D" id="3.40.50.360">
    <property type="match status" value="1"/>
</dbReference>
<dbReference type="SUPFAM" id="SSF52218">
    <property type="entry name" value="Flavoproteins"/>
    <property type="match status" value="1"/>
</dbReference>
<keyword evidence="2" id="KW-0288">FMN</keyword>
<dbReference type="EMBL" id="JABEYB010000006">
    <property type="protein sequence ID" value="NNU76292.1"/>
    <property type="molecule type" value="Genomic_DNA"/>
</dbReference>
<proteinExistence type="predicted"/>
<name>A0A7Y3SW74_9CLOT</name>
<organism evidence="4 5">
    <name type="scientific">Clostridium estertheticum</name>
    <dbReference type="NCBI Taxonomy" id="238834"/>
    <lineage>
        <taxon>Bacteria</taxon>
        <taxon>Bacillati</taxon>
        <taxon>Bacillota</taxon>
        <taxon>Clostridia</taxon>
        <taxon>Eubacteriales</taxon>
        <taxon>Clostridiaceae</taxon>
        <taxon>Clostridium</taxon>
    </lineage>
</organism>
<evidence type="ECO:0000259" key="3">
    <source>
        <dbReference type="Pfam" id="PF03358"/>
    </source>
</evidence>
<evidence type="ECO:0000256" key="1">
    <source>
        <dbReference type="ARBA" id="ARBA00022630"/>
    </source>
</evidence>
<dbReference type="Proteomes" id="UP000531659">
    <property type="component" value="Unassembled WGS sequence"/>
</dbReference>
<gene>
    <name evidence="4" type="ORF">HLQ16_10145</name>
</gene>
<dbReference type="Pfam" id="PF03358">
    <property type="entry name" value="FMN_red"/>
    <property type="match status" value="1"/>
</dbReference>
<dbReference type="AlphaFoldDB" id="A0A7Y3SW74"/>
<feature type="domain" description="NADPH-dependent FMN reductase-like" evidence="3">
    <location>
        <begin position="1"/>
        <end position="129"/>
    </location>
</feature>
<evidence type="ECO:0000313" key="5">
    <source>
        <dbReference type="Proteomes" id="UP000531659"/>
    </source>
</evidence>
<sequence length="176" mass="19413">MNIVVISGSPRKGGNTETMAETFAKGARESGHEVTIKMLSTLKVAPCVACKYCFTSEGVCSQKDDMTEILEAVDKADMLVFASPIYWFDITAQLKCTIDRMYARGKIGFHHKYVGLLLNSGAPAVYDAAIAQYKASNSYLKWEDKGIITIAGMEKKGSMDYAEKLHEVFEFGKSIK</sequence>
<keyword evidence="1" id="KW-0285">Flavoprotein</keyword>
<dbReference type="InterPro" id="IPR005025">
    <property type="entry name" value="FMN_Rdtase-like_dom"/>
</dbReference>
<dbReference type="PANTHER" id="PTHR43278">
    <property type="entry name" value="NAD(P)H-DEPENDENT FMN-CONTAINING OXIDOREDUCTASE YWQN-RELATED"/>
    <property type="match status" value="1"/>
</dbReference>
<protein>
    <submittedName>
        <fullName evidence="4">Flavodoxin family protein</fullName>
    </submittedName>
</protein>
<dbReference type="InterPro" id="IPR029039">
    <property type="entry name" value="Flavoprotein-like_sf"/>
</dbReference>
<evidence type="ECO:0000313" key="4">
    <source>
        <dbReference type="EMBL" id="NNU76292.1"/>
    </source>
</evidence>
<accession>A0A7Y3SW74</accession>
<dbReference type="GO" id="GO:0016491">
    <property type="term" value="F:oxidoreductase activity"/>
    <property type="evidence" value="ECO:0007669"/>
    <property type="project" value="InterPro"/>
</dbReference>
<dbReference type="RefSeq" id="WP_171296977.1">
    <property type="nucleotide sequence ID" value="NZ_CP087098.1"/>
</dbReference>